<dbReference type="AlphaFoldDB" id="A0A378X3E4"/>
<evidence type="ECO:0000256" key="6">
    <source>
        <dbReference type="SAM" id="Phobius"/>
    </source>
</evidence>
<keyword evidence="4 8" id="KW-0067">ATP-binding</keyword>
<reference evidence="8 9" key="1">
    <citation type="submission" date="2018-06" db="EMBL/GenBank/DDBJ databases">
        <authorList>
            <consortium name="Pathogen Informatics"/>
            <person name="Doyle S."/>
        </authorList>
    </citation>
    <scope>NUCLEOTIDE SEQUENCE [LARGE SCALE GENOMIC DNA]</scope>
    <source>
        <strain evidence="8 9">NCTC13184</strain>
    </source>
</reference>
<dbReference type="Proteomes" id="UP000255082">
    <property type="component" value="Unassembled WGS sequence"/>
</dbReference>
<keyword evidence="8" id="KW-0378">Hydrolase</keyword>
<feature type="transmembrane region" description="Helical" evidence="6">
    <location>
        <begin position="427"/>
        <end position="449"/>
    </location>
</feature>
<feature type="compositionally biased region" description="Basic residues" evidence="5">
    <location>
        <begin position="393"/>
        <end position="410"/>
    </location>
</feature>
<dbReference type="Pfam" id="PF00005">
    <property type="entry name" value="ABC_tran"/>
    <property type="match status" value="1"/>
</dbReference>
<keyword evidence="6" id="KW-0472">Membrane</keyword>
<feature type="transmembrane region" description="Helical" evidence="6">
    <location>
        <begin position="490"/>
        <end position="508"/>
    </location>
</feature>
<dbReference type="RefSeq" id="WP_258562281.1">
    <property type="nucleotide sequence ID" value="NZ_UGRU01000001.1"/>
</dbReference>
<feature type="compositionally biased region" description="Basic and acidic residues" evidence="5">
    <location>
        <begin position="319"/>
        <end position="335"/>
    </location>
</feature>
<dbReference type="InterPro" id="IPR027417">
    <property type="entry name" value="P-loop_NTPase"/>
</dbReference>
<feature type="transmembrane region" description="Helical" evidence="6">
    <location>
        <begin position="461"/>
        <end position="484"/>
    </location>
</feature>
<dbReference type="InterPro" id="IPR003593">
    <property type="entry name" value="AAA+_ATPase"/>
</dbReference>
<gene>
    <name evidence="8" type="primary">malK_2</name>
    <name evidence="8" type="ORF">NCTC13184_06203</name>
</gene>
<feature type="domain" description="ABC transporter" evidence="7">
    <location>
        <begin position="9"/>
        <end position="225"/>
    </location>
</feature>
<comment type="similarity">
    <text evidence="1">Belongs to the ABC transporter superfamily.</text>
</comment>
<dbReference type="GO" id="GO:0016887">
    <property type="term" value="F:ATP hydrolysis activity"/>
    <property type="evidence" value="ECO:0007669"/>
    <property type="project" value="InterPro"/>
</dbReference>
<dbReference type="EMBL" id="UGRU01000001">
    <property type="protein sequence ID" value="SUA47662.1"/>
    <property type="molecule type" value="Genomic_DNA"/>
</dbReference>
<dbReference type="EC" id="3.6.3.19" evidence="8"/>
<name>A0A378X3E4_9NOCA</name>
<feature type="region of interest" description="Disordered" evidence="5">
    <location>
        <begin position="362"/>
        <end position="410"/>
    </location>
</feature>
<evidence type="ECO:0000256" key="4">
    <source>
        <dbReference type="ARBA" id="ARBA00022840"/>
    </source>
</evidence>
<evidence type="ECO:0000256" key="2">
    <source>
        <dbReference type="ARBA" id="ARBA00022448"/>
    </source>
</evidence>
<evidence type="ECO:0000256" key="1">
    <source>
        <dbReference type="ARBA" id="ARBA00005417"/>
    </source>
</evidence>
<organism evidence="8 9">
    <name type="scientific">Nocardia africana</name>
    <dbReference type="NCBI Taxonomy" id="134964"/>
    <lineage>
        <taxon>Bacteria</taxon>
        <taxon>Bacillati</taxon>
        <taxon>Actinomycetota</taxon>
        <taxon>Actinomycetes</taxon>
        <taxon>Mycobacteriales</taxon>
        <taxon>Nocardiaceae</taxon>
        <taxon>Nocardia</taxon>
    </lineage>
</organism>
<dbReference type="PANTHER" id="PTHR43335">
    <property type="entry name" value="ABC TRANSPORTER, ATP-BINDING PROTEIN"/>
    <property type="match status" value="1"/>
</dbReference>
<feature type="region of interest" description="Disordered" evidence="5">
    <location>
        <begin position="292"/>
        <end position="348"/>
    </location>
</feature>
<keyword evidence="2" id="KW-0813">Transport</keyword>
<evidence type="ECO:0000313" key="8">
    <source>
        <dbReference type="EMBL" id="SUA47662.1"/>
    </source>
</evidence>
<evidence type="ECO:0000256" key="5">
    <source>
        <dbReference type="SAM" id="MobiDB-lite"/>
    </source>
</evidence>
<accession>A0A378X3E4</accession>
<feature type="transmembrane region" description="Helical" evidence="6">
    <location>
        <begin position="515"/>
        <end position="534"/>
    </location>
</feature>
<evidence type="ECO:0000256" key="3">
    <source>
        <dbReference type="ARBA" id="ARBA00022741"/>
    </source>
</evidence>
<dbReference type="SUPFAM" id="SSF52540">
    <property type="entry name" value="P-loop containing nucleoside triphosphate hydrolases"/>
    <property type="match status" value="1"/>
</dbReference>
<dbReference type="PANTHER" id="PTHR43335:SF4">
    <property type="entry name" value="ABC TRANSPORTER, ATP-BINDING PROTEIN"/>
    <property type="match status" value="1"/>
</dbReference>
<evidence type="ECO:0000259" key="7">
    <source>
        <dbReference type="PROSITE" id="PS50893"/>
    </source>
</evidence>
<keyword evidence="3" id="KW-0547">Nucleotide-binding</keyword>
<dbReference type="InterPro" id="IPR003439">
    <property type="entry name" value="ABC_transporter-like_ATP-bd"/>
</dbReference>
<dbReference type="PROSITE" id="PS50893">
    <property type="entry name" value="ABC_TRANSPORTER_2"/>
    <property type="match status" value="1"/>
</dbReference>
<protein>
    <submittedName>
        <fullName evidence="8">Maltose/maltodextrin import ATP-binding protein MalK</fullName>
        <ecNumber evidence="8">3.6.3.19</ecNumber>
    </submittedName>
</protein>
<sequence>MSAARSLAVSISGLHKQFEGVVALRDVGFSVPAGTTAALVGPPGSGKSTLVHILLGLLRADSGIAETADGGGIGAVLQPRGLHPARSVRAQVRVYAAALGVDDERVDAVLATLRLAEAATTRVRDVPDGVRTRLALAQALLAQPRLLVLDDPFDGLESAERAWLFDYLRAHARRGGTTLFTSQSLAAAVPVCDQVIVLSAGSVAYQGSPRRLRRNHPDRLVVAASSPIALATTLAAQGFTDAVMRGDGRLAVAEASRAEIEAAAALARVHLGEVVAEPVHPDRVLAILTKSSAPPAYPAPPLRPCTERDDAADPAYRSRRGEPGGDRRAPQDHRGALRMGAAAGARGRGLRRRLGVRAARFGSATPRGAGHRDGDRRVVSGDRGGGGFGGDRRRGRGRRRIPLSQHGTHRAVHPDRNVLFGAKAGVAAAYSLVVAVCAEVGAALGLLAFGRHTVEFGWRLAGVFGGGLLAAVCWGVIGVGLGLLVRSPNLAVIAMAGWLFILEPLIWLVAKGAGIAGVVVLLPGSATIGSVAIGSFPESPFLPPNAASAVVLVIWAVAAGAAGWWYLRTRDI</sequence>
<feature type="transmembrane region" description="Helical" evidence="6">
    <location>
        <begin position="546"/>
        <end position="567"/>
    </location>
</feature>
<evidence type="ECO:0000313" key="9">
    <source>
        <dbReference type="Proteomes" id="UP000255082"/>
    </source>
</evidence>
<dbReference type="GO" id="GO:0005524">
    <property type="term" value="F:ATP binding"/>
    <property type="evidence" value="ECO:0007669"/>
    <property type="project" value="UniProtKB-KW"/>
</dbReference>
<dbReference type="SMART" id="SM00382">
    <property type="entry name" value="AAA"/>
    <property type="match status" value="1"/>
</dbReference>
<proteinExistence type="inferred from homology"/>
<dbReference type="Gene3D" id="3.40.50.300">
    <property type="entry name" value="P-loop containing nucleotide triphosphate hydrolases"/>
    <property type="match status" value="1"/>
</dbReference>
<feature type="compositionally biased region" description="Basic and acidic residues" evidence="5">
    <location>
        <begin position="370"/>
        <end position="380"/>
    </location>
</feature>
<keyword evidence="6" id="KW-0812">Transmembrane</keyword>
<keyword evidence="6" id="KW-1133">Transmembrane helix</keyword>